<dbReference type="EMBL" id="LAJY01000465">
    <property type="protein sequence ID" value="KJV08736.1"/>
    <property type="molecule type" value="Genomic_DNA"/>
</dbReference>
<evidence type="ECO:0000313" key="2">
    <source>
        <dbReference type="Proteomes" id="UP000033774"/>
    </source>
</evidence>
<keyword evidence="2" id="KW-1185">Reference proteome</keyword>
<reference evidence="1 2" key="1">
    <citation type="submission" date="2015-03" db="EMBL/GenBank/DDBJ databases">
        <title>Draft genome sequence of Elstera litoralis.</title>
        <authorList>
            <person name="Rahalkar M.C."/>
            <person name="Dhakephalkar P.K."/>
            <person name="Pore S.D."/>
            <person name="Arora P."/>
            <person name="Kapse N.G."/>
            <person name="Pandit P.S."/>
        </authorList>
    </citation>
    <scope>NUCLEOTIDE SEQUENCE [LARGE SCALE GENOMIC DNA]</scope>
    <source>
        <strain evidence="1 2">Dia-1</strain>
    </source>
</reference>
<sequence>FAAVPEASFAALRFTAHPSARLVQSSFAVADLWQAHQTADTPDLSSLALDEPQSLVLTRPDGRVEWRVLAPDDAQFLSGLLAGASIAEAVVDLPESFDLSEALLGLLHARAFTRLHP</sequence>
<comment type="caution">
    <text evidence="1">The sequence shown here is derived from an EMBL/GenBank/DDBJ whole genome shotgun (WGS) entry which is preliminary data.</text>
</comment>
<name>A0A0F3IPS9_9PROT</name>
<gene>
    <name evidence="1" type="ORF">VZ95_15815</name>
</gene>
<organism evidence="1 2">
    <name type="scientific">Elstera litoralis</name>
    <dbReference type="NCBI Taxonomy" id="552518"/>
    <lineage>
        <taxon>Bacteria</taxon>
        <taxon>Pseudomonadati</taxon>
        <taxon>Pseudomonadota</taxon>
        <taxon>Alphaproteobacteria</taxon>
        <taxon>Rhodospirillales</taxon>
        <taxon>Rhodospirillaceae</taxon>
        <taxon>Elstera</taxon>
    </lineage>
</organism>
<accession>A0A0F3IPS9</accession>
<feature type="non-terminal residue" evidence="1">
    <location>
        <position position="1"/>
    </location>
</feature>
<proteinExistence type="predicted"/>
<evidence type="ECO:0000313" key="1">
    <source>
        <dbReference type="EMBL" id="KJV08736.1"/>
    </source>
</evidence>
<dbReference type="RefSeq" id="WP_045776720.1">
    <property type="nucleotide sequence ID" value="NZ_LAJY01000465.1"/>
</dbReference>
<protein>
    <submittedName>
        <fullName evidence="1">Uncharacterized protein</fullName>
    </submittedName>
</protein>
<dbReference type="AlphaFoldDB" id="A0A0F3IPS9"/>
<dbReference type="Proteomes" id="UP000033774">
    <property type="component" value="Unassembled WGS sequence"/>
</dbReference>